<comment type="caution">
    <text evidence="1">The sequence shown here is derived from an EMBL/GenBank/DDBJ whole genome shotgun (WGS) entry which is preliminary data.</text>
</comment>
<evidence type="ECO:0000313" key="1">
    <source>
        <dbReference type="EMBL" id="KAF9611627.1"/>
    </source>
</evidence>
<dbReference type="Proteomes" id="UP000631114">
    <property type="component" value="Unassembled WGS sequence"/>
</dbReference>
<keyword evidence="2" id="KW-1185">Reference proteome</keyword>
<dbReference type="AlphaFoldDB" id="A0A835I7L6"/>
<name>A0A835I7L6_9MAGN</name>
<proteinExistence type="predicted"/>
<gene>
    <name evidence="1" type="ORF">IFM89_034085</name>
</gene>
<reference evidence="1 2" key="1">
    <citation type="submission" date="2020-10" db="EMBL/GenBank/DDBJ databases">
        <title>The Coptis chinensis genome and diversification of protoberbering-type alkaloids.</title>
        <authorList>
            <person name="Wang B."/>
            <person name="Shu S."/>
            <person name="Song C."/>
            <person name="Liu Y."/>
        </authorList>
    </citation>
    <scope>NUCLEOTIDE SEQUENCE [LARGE SCALE GENOMIC DNA]</scope>
    <source>
        <strain evidence="1">HL-2020</strain>
        <tissue evidence="1">Leaf</tissue>
    </source>
</reference>
<dbReference type="EMBL" id="JADFTS010000004">
    <property type="protein sequence ID" value="KAF9611627.1"/>
    <property type="molecule type" value="Genomic_DNA"/>
</dbReference>
<organism evidence="1 2">
    <name type="scientific">Coptis chinensis</name>
    <dbReference type="NCBI Taxonomy" id="261450"/>
    <lineage>
        <taxon>Eukaryota</taxon>
        <taxon>Viridiplantae</taxon>
        <taxon>Streptophyta</taxon>
        <taxon>Embryophyta</taxon>
        <taxon>Tracheophyta</taxon>
        <taxon>Spermatophyta</taxon>
        <taxon>Magnoliopsida</taxon>
        <taxon>Ranunculales</taxon>
        <taxon>Ranunculaceae</taxon>
        <taxon>Coptidoideae</taxon>
        <taxon>Coptis</taxon>
    </lineage>
</organism>
<accession>A0A835I7L6</accession>
<sequence length="144" mass="15790">MESESKTLFYRAFFRQSLSLFSQLDALVEGIVKLSTLLPKAMFGIFFSNAALHLFFHISQVISTQKVNCSDLASSAHIEESVNEGDIASCGGWMNEVLNAGGWEVDVSSICLSGRRQTWYPVIILDGDIGASTNSPDGVFFNKI</sequence>
<protein>
    <submittedName>
        <fullName evidence="1">Uncharacterized protein</fullName>
    </submittedName>
</protein>
<evidence type="ECO:0000313" key="2">
    <source>
        <dbReference type="Proteomes" id="UP000631114"/>
    </source>
</evidence>